<feature type="transmembrane region" description="Helical" evidence="6">
    <location>
        <begin position="204"/>
        <end position="224"/>
    </location>
</feature>
<dbReference type="GO" id="GO:0016020">
    <property type="term" value="C:membrane"/>
    <property type="evidence" value="ECO:0007669"/>
    <property type="project" value="UniProtKB-SubCell"/>
</dbReference>
<evidence type="ECO:0000256" key="5">
    <source>
        <dbReference type="ARBA" id="ARBA00023136"/>
    </source>
</evidence>
<feature type="transmembrane region" description="Helical" evidence="6">
    <location>
        <begin position="68"/>
        <end position="89"/>
    </location>
</feature>
<proteinExistence type="inferred from homology"/>
<feature type="transmembrane region" description="Helical" evidence="6">
    <location>
        <begin position="126"/>
        <end position="144"/>
    </location>
</feature>
<dbReference type="Pfam" id="PF00892">
    <property type="entry name" value="EamA"/>
    <property type="match status" value="2"/>
</dbReference>
<keyword evidence="5 6" id="KW-0472">Membrane</keyword>
<evidence type="ECO:0000313" key="8">
    <source>
        <dbReference type="EMBL" id="SDE91297.1"/>
    </source>
</evidence>
<evidence type="ECO:0000313" key="9">
    <source>
        <dbReference type="Proteomes" id="UP000182284"/>
    </source>
</evidence>
<keyword evidence="4 6" id="KW-1133">Transmembrane helix</keyword>
<dbReference type="Proteomes" id="UP000182284">
    <property type="component" value="Unassembled WGS sequence"/>
</dbReference>
<dbReference type="AlphaFoldDB" id="A0A1G7GT19"/>
<dbReference type="PANTHER" id="PTHR22911:SF6">
    <property type="entry name" value="SOLUTE CARRIER FAMILY 35 MEMBER G1"/>
    <property type="match status" value="1"/>
</dbReference>
<evidence type="ECO:0000256" key="6">
    <source>
        <dbReference type="SAM" id="Phobius"/>
    </source>
</evidence>
<organism evidence="8 9">
    <name type="scientific">Celeribacter baekdonensis</name>
    <dbReference type="NCBI Taxonomy" id="875171"/>
    <lineage>
        <taxon>Bacteria</taxon>
        <taxon>Pseudomonadati</taxon>
        <taxon>Pseudomonadota</taxon>
        <taxon>Alphaproteobacteria</taxon>
        <taxon>Rhodobacterales</taxon>
        <taxon>Roseobacteraceae</taxon>
        <taxon>Celeribacter</taxon>
    </lineage>
</organism>
<accession>A0A1G7GT19</accession>
<feature type="transmembrane region" description="Helical" evidence="6">
    <location>
        <begin position="262"/>
        <end position="280"/>
    </location>
</feature>
<feature type="transmembrane region" description="Helical" evidence="6">
    <location>
        <begin position="37"/>
        <end position="56"/>
    </location>
</feature>
<evidence type="ECO:0000256" key="4">
    <source>
        <dbReference type="ARBA" id="ARBA00022989"/>
    </source>
</evidence>
<dbReference type="SUPFAM" id="SSF103481">
    <property type="entry name" value="Multidrug resistance efflux transporter EmrE"/>
    <property type="match status" value="2"/>
</dbReference>
<evidence type="ECO:0000256" key="2">
    <source>
        <dbReference type="ARBA" id="ARBA00009853"/>
    </source>
</evidence>
<feature type="transmembrane region" description="Helical" evidence="6">
    <location>
        <begin position="12"/>
        <end position="31"/>
    </location>
</feature>
<evidence type="ECO:0000259" key="7">
    <source>
        <dbReference type="Pfam" id="PF00892"/>
    </source>
</evidence>
<evidence type="ECO:0000256" key="3">
    <source>
        <dbReference type="ARBA" id="ARBA00022692"/>
    </source>
</evidence>
<dbReference type="InterPro" id="IPR037185">
    <property type="entry name" value="EmrE-like"/>
</dbReference>
<dbReference type="RefSeq" id="WP_074641055.1">
    <property type="nucleotide sequence ID" value="NZ_FNBL01000001.1"/>
</dbReference>
<gene>
    <name evidence="8" type="ORF">SAMN04488117_101703</name>
</gene>
<protein>
    <submittedName>
        <fullName evidence="8">Permease of the drug/metabolite transporter (DMT) superfamily</fullName>
    </submittedName>
</protein>
<feature type="domain" description="EamA" evidence="7">
    <location>
        <begin position="10"/>
        <end position="140"/>
    </location>
</feature>
<dbReference type="InterPro" id="IPR000620">
    <property type="entry name" value="EamA_dom"/>
</dbReference>
<sequence length="299" mass="32614">MVQISKPVQGILWMLLTTLNFVMVNVLVKYVGSGLPVLESAFLRFLLGLVFLIPALKSVAKVQFTPRLFKLTLARAVFHAIAMTCWFFAMTKISMGEVTAMNFMNPIYVSIGAVVLFGERIALPRILALVVALLGGLVILRPGFREIDPGHLAMIVSAIAFAGSYLIASQLTRELPASVVVFLMSVTVPFVIAPFALLQWETPTLHELVLLFFTAAFATFGHYSMTRAFACAPQSVVQPVVFIQLIWSVSLGMLLFGEAFDPFVVLGGAMIISAVSFITWREARAKRSGRGAAAVVEKP</sequence>
<dbReference type="PANTHER" id="PTHR22911">
    <property type="entry name" value="ACYL-MALONYL CONDENSING ENZYME-RELATED"/>
    <property type="match status" value="1"/>
</dbReference>
<comment type="subcellular location">
    <subcellularLocation>
        <location evidence="1">Membrane</location>
        <topology evidence="1">Multi-pass membrane protein</topology>
    </subcellularLocation>
</comment>
<dbReference type="EMBL" id="FNBL01000001">
    <property type="protein sequence ID" value="SDE91297.1"/>
    <property type="molecule type" value="Genomic_DNA"/>
</dbReference>
<feature type="transmembrane region" description="Helical" evidence="6">
    <location>
        <begin position="150"/>
        <end position="168"/>
    </location>
</feature>
<feature type="transmembrane region" description="Helical" evidence="6">
    <location>
        <begin position="175"/>
        <end position="198"/>
    </location>
</feature>
<evidence type="ECO:0000256" key="1">
    <source>
        <dbReference type="ARBA" id="ARBA00004141"/>
    </source>
</evidence>
<comment type="similarity">
    <text evidence="2">Belongs to the drug/metabolite transporter (DMT) superfamily. 10 TMS drug/metabolite exporter (DME) (TC 2.A.7.3) family.</text>
</comment>
<name>A0A1G7GT19_9RHOB</name>
<feature type="transmembrane region" description="Helical" evidence="6">
    <location>
        <begin position="101"/>
        <end position="119"/>
    </location>
</feature>
<keyword evidence="3 6" id="KW-0812">Transmembrane</keyword>
<feature type="domain" description="EamA" evidence="7">
    <location>
        <begin position="149"/>
        <end position="279"/>
    </location>
</feature>
<dbReference type="OrthoDB" id="7374604at2"/>
<reference evidence="8 9" key="1">
    <citation type="submission" date="2016-10" db="EMBL/GenBank/DDBJ databases">
        <authorList>
            <person name="de Groot N.N."/>
        </authorList>
    </citation>
    <scope>NUCLEOTIDE SEQUENCE [LARGE SCALE GENOMIC DNA]</scope>
    <source>
        <strain evidence="8 9">DSM 27375</strain>
    </source>
</reference>
<feature type="transmembrane region" description="Helical" evidence="6">
    <location>
        <begin position="236"/>
        <end position="256"/>
    </location>
</feature>